<protein>
    <submittedName>
        <fullName evidence="1">Putative ovule protein</fullName>
    </submittedName>
</protein>
<dbReference type="AlphaFoldDB" id="A0A0V0GIT9"/>
<sequence>MKISDKFSAFFHLRTTFPFVLDASFKTCTIHSIDLLLKEVLVTVLLLLSVHSYQTPVVPDIISRSYDLNPTAKYMVFSMKKEKRREE</sequence>
<evidence type="ECO:0000313" key="1">
    <source>
        <dbReference type="EMBL" id="JAP07950.1"/>
    </source>
</evidence>
<accession>A0A0V0GIT9</accession>
<dbReference type="EMBL" id="GEDG01037752">
    <property type="protein sequence ID" value="JAP07950.1"/>
    <property type="molecule type" value="Transcribed_RNA"/>
</dbReference>
<proteinExistence type="predicted"/>
<name>A0A0V0GIT9_SOLCH</name>
<reference evidence="1" key="1">
    <citation type="submission" date="2015-12" db="EMBL/GenBank/DDBJ databases">
        <title>Gene expression during late stages of embryo sac development: a critical building block for successful pollen-pistil interactions.</title>
        <authorList>
            <person name="Liu Y."/>
            <person name="Joly V."/>
            <person name="Sabar M."/>
            <person name="Matton D.P."/>
        </authorList>
    </citation>
    <scope>NUCLEOTIDE SEQUENCE</scope>
</reference>
<organism evidence="1">
    <name type="scientific">Solanum chacoense</name>
    <name type="common">Chaco potato</name>
    <dbReference type="NCBI Taxonomy" id="4108"/>
    <lineage>
        <taxon>Eukaryota</taxon>
        <taxon>Viridiplantae</taxon>
        <taxon>Streptophyta</taxon>
        <taxon>Embryophyta</taxon>
        <taxon>Tracheophyta</taxon>
        <taxon>Spermatophyta</taxon>
        <taxon>Magnoliopsida</taxon>
        <taxon>eudicotyledons</taxon>
        <taxon>Gunneridae</taxon>
        <taxon>Pentapetalae</taxon>
        <taxon>asterids</taxon>
        <taxon>lamiids</taxon>
        <taxon>Solanales</taxon>
        <taxon>Solanaceae</taxon>
        <taxon>Solanoideae</taxon>
        <taxon>Solaneae</taxon>
        <taxon>Solanum</taxon>
    </lineage>
</organism>